<evidence type="ECO:0000256" key="1">
    <source>
        <dbReference type="SAM" id="Phobius"/>
    </source>
</evidence>
<feature type="transmembrane region" description="Helical" evidence="1">
    <location>
        <begin position="123"/>
        <end position="141"/>
    </location>
</feature>
<dbReference type="AlphaFoldDB" id="A0A316TPI6"/>
<comment type="caution">
    <text evidence="2">The sequence shown here is derived from an EMBL/GenBank/DDBJ whole genome shotgun (WGS) entry which is preliminary data.</text>
</comment>
<evidence type="ECO:0000313" key="3">
    <source>
        <dbReference type="Proteomes" id="UP000245533"/>
    </source>
</evidence>
<keyword evidence="1" id="KW-0472">Membrane</keyword>
<feature type="transmembrane region" description="Helical" evidence="1">
    <location>
        <begin position="96"/>
        <end position="117"/>
    </location>
</feature>
<name>A0A316TPI6_9BACT</name>
<keyword evidence="1" id="KW-1133">Transmembrane helix</keyword>
<accession>A0A316TPI6</accession>
<evidence type="ECO:0000313" key="2">
    <source>
        <dbReference type="EMBL" id="PWN06533.1"/>
    </source>
</evidence>
<protein>
    <submittedName>
        <fullName evidence="2">Uncharacterized protein</fullName>
    </submittedName>
</protein>
<gene>
    <name evidence="2" type="ORF">DDZ15_08410</name>
</gene>
<dbReference type="EMBL" id="QGGB01000006">
    <property type="protein sequence ID" value="PWN06533.1"/>
    <property type="molecule type" value="Genomic_DNA"/>
</dbReference>
<keyword evidence="3" id="KW-1185">Reference proteome</keyword>
<feature type="transmembrane region" description="Helical" evidence="1">
    <location>
        <begin position="15"/>
        <end position="40"/>
    </location>
</feature>
<keyword evidence="1" id="KW-0812">Transmembrane</keyword>
<organism evidence="2 3">
    <name type="scientific">Rhodohalobacter mucosus</name>
    <dbReference type="NCBI Taxonomy" id="2079485"/>
    <lineage>
        <taxon>Bacteria</taxon>
        <taxon>Pseudomonadati</taxon>
        <taxon>Balneolota</taxon>
        <taxon>Balneolia</taxon>
        <taxon>Balneolales</taxon>
        <taxon>Balneolaceae</taxon>
        <taxon>Rhodohalobacter</taxon>
    </lineage>
</organism>
<reference evidence="2 3" key="1">
    <citation type="submission" date="2018-05" db="EMBL/GenBank/DDBJ databases">
        <title>Rhodohalobacter halophilus gen. nov., sp. nov., a moderately halophilic member of the family Balneolaceae.</title>
        <authorList>
            <person name="Liu Z.-W."/>
        </authorList>
    </citation>
    <scope>NUCLEOTIDE SEQUENCE [LARGE SCALE GENOMIC DNA]</scope>
    <source>
        <strain evidence="2 3">8A47</strain>
    </source>
</reference>
<feature type="transmembrane region" description="Helical" evidence="1">
    <location>
        <begin position="62"/>
        <end position="84"/>
    </location>
</feature>
<proteinExistence type="predicted"/>
<sequence length="151" mass="16153">MNQSAKNTTKSGRSLSLYLIMALILFQGVSGLFGGAALVADPSGEFLSMPVSMLEGSPFDNFLIPGFILFTVLGILPVVVFFGLGKRAIWAWPGAFVVSTALIAWIGVEIMMVGYHSDPPLQLIYGLIGLVLLGLVMLPSVRRALDVTQHS</sequence>
<dbReference type="Proteomes" id="UP000245533">
    <property type="component" value="Unassembled WGS sequence"/>
</dbReference>